<dbReference type="AlphaFoldDB" id="A0A512BJ24"/>
<dbReference type="Gene3D" id="3.30.460.10">
    <property type="entry name" value="Beta Polymerase, domain 2"/>
    <property type="match status" value="1"/>
</dbReference>
<comment type="similarity">
    <text evidence="1 2">Belongs to the Iojap/RsfS family.</text>
</comment>
<comment type="function">
    <text evidence="2">Functions as a ribosomal silencing factor. Interacts with ribosomal protein uL14 (rplN), blocking formation of intersubunit bridge B8. Prevents association of the 30S and 50S ribosomal subunits and the formation of functional ribosomes, thus repressing translation.</text>
</comment>
<dbReference type="GO" id="GO:0017148">
    <property type="term" value="P:negative regulation of translation"/>
    <property type="evidence" value="ECO:0007669"/>
    <property type="project" value="UniProtKB-UniRule"/>
</dbReference>
<gene>
    <name evidence="2" type="primary">rsfS</name>
    <name evidence="3" type="ORF">SAE01_44490</name>
</gene>
<dbReference type="HAMAP" id="MF_01477">
    <property type="entry name" value="Iojap_RsfS"/>
    <property type="match status" value="1"/>
</dbReference>
<dbReference type="GO" id="GO:0042256">
    <property type="term" value="P:cytosolic ribosome assembly"/>
    <property type="evidence" value="ECO:0007669"/>
    <property type="project" value="UniProtKB-UniRule"/>
</dbReference>
<dbReference type="GO" id="GO:0043023">
    <property type="term" value="F:ribosomal large subunit binding"/>
    <property type="evidence" value="ECO:0007669"/>
    <property type="project" value="TreeGrafter"/>
</dbReference>
<sequence>MQEKKGEHIVSLDLRKIHEAVADFFIICEASNPQQIRAIGEFIEEEVKKNCNEVAYKHEGYQALQWVLIDYVNIVVHVMLPEPRKFYQLEEMWSDAQREEHEG</sequence>
<keyword evidence="2" id="KW-0963">Cytoplasm</keyword>
<dbReference type="GO" id="GO:0005737">
    <property type="term" value="C:cytoplasm"/>
    <property type="evidence" value="ECO:0007669"/>
    <property type="project" value="UniProtKB-SubCell"/>
</dbReference>
<dbReference type="Proteomes" id="UP000321513">
    <property type="component" value="Unassembled WGS sequence"/>
</dbReference>
<name>A0A512BJ24_9BACT</name>
<dbReference type="SUPFAM" id="SSF81301">
    <property type="entry name" value="Nucleotidyltransferase"/>
    <property type="match status" value="1"/>
</dbReference>
<keyword evidence="4" id="KW-1185">Reference proteome</keyword>
<dbReference type="EMBL" id="BJYT01000034">
    <property type="protein sequence ID" value="GEO11953.1"/>
    <property type="molecule type" value="Genomic_DNA"/>
</dbReference>
<dbReference type="NCBIfam" id="TIGR00090">
    <property type="entry name" value="rsfS_iojap_ybeB"/>
    <property type="match status" value="1"/>
</dbReference>
<dbReference type="GO" id="GO:0090071">
    <property type="term" value="P:negative regulation of ribosome biogenesis"/>
    <property type="evidence" value="ECO:0007669"/>
    <property type="project" value="UniProtKB-UniRule"/>
</dbReference>
<dbReference type="Pfam" id="PF02410">
    <property type="entry name" value="RsfS"/>
    <property type="match status" value="1"/>
</dbReference>
<evidence type="ECO:0000313" key="4">
    <source>
        <dbReference type="Proteomes" id="UP000321513"/>
    </source>
</evidence>
<proteinExistence type="inferred from homology"/>
<reference evidence="3 4" key="1">
    <citation type="submission" date="2019-07" db="EMBL/GenBank/DDBJ databases">
        <title>Whole genome shotgun sequence of Segetibacter aerophilus NBRC 106135.</title>
        <authorList>
            <person name="Hosoyama A."/>
            <person name="Uohara A."/>
            <person name="Ohji S."/>
            <person name="Ichikawa N."/>
        </authorList>
    </citation>
    <scope>NUCLEOTIDE SEQUENCE [LARGE SCALE GENOMIC DNA]</scope>
    <source>
        <strain evidence="3 4">NBRC 106135</strain>
    </source>
</reference>
<comment type="caution">
    <text evidence="3">The sequence shown here is derived from an EMBL/GenBank/DDBJ whole genome shotgun (WGS) entry which is preliminary data.</text>
</comment>
<dbReference type="PANTHER" id="PTHR21043">
    <property type="entry name" value="IOJAP SUPERFAMILY ORTHOLOG"/>
    <property type="match status" value="1"/>
</dbReference>
<keyword evidence="2" id="KW-0810">Translation regulation</keyword>
<comment type="subunit">
    <text evidence="2">Interacts with ribosomal protein uL14 (rplN).</text>
</comment>
<comment type="subcellular location">
    <subcellularLocation>
        <location evidence="2">Cytoplasm</location>
    </subcellularLocation>
</comment>
<evidence type="ECO:0000313" key="3">
    <source>
        <dbReference type="EMBL" id="GEO11953.1"/>
    </source>
</evidence>
<organism evidence="3 4">
    <name type="scientific">Segetibacter aerophilus</name>
    <dbReference type="NCBI Taxonomy" id="670293"/>
    <lineage>
        <taxon>Bacteria</taxon>
        <taxon>Pseudomonadati</taxon>
        <taxon>Bacteroidota</taxon>
        <taxon>Chitinophagia</taxon>
        <taxon>Chitinophagales</taxon>
        <taxon>Chitinophagaceae</taxon>
        <taxon>Segetibacter</taxon>
    </lineage>
</organism>
<dbReference type="PANTHER" id="PTHR21043:SF0">
    <property type="entry name" value="MITOCHONDRIAL ASSEMBLY OF RIBOSOMAL LARGE SUBUNIT PROTEIN 1"/>
    <property type="match status" value="1"/>
</dbReference>
<dbReference type="InterPro" id="IPR043519">
    <property type="entry name" value="NT_sf"/>
</dbReference>
<accession>A0A512BJ24</accession>
<dbReference type="InterPro" id="IPR004394">
    <property type="entry name" value="Iojap/RsfS/C7orf30"/>
</dbReference>
<keyword evidence="2" id="KW-0678">Repressor</keyword>
<evidence type="ECO:0000256" key="1">
    <source>
        <dbReference type="ARBA" id="ARBA00010574"/>
    </source>
</evidence>
<evidence type="ECO:0000256" key="2">
    <source>
        <dbReference type="HAMAP-Rule" id="MF_01477"/>
    </source>
</evidence>
<protein>
    <recommendedName>
        <fullName evidence="2">Ribosomal silencing factor RsfS</fullName>
    </recommendedName>
</protein>